<organism evidence="3">
    <name type="scientific">Pithovirus LCPAC101</name>
    <dbReference type="NCBI Taxonomy" id="2506586"/>
    <lineage>
        <taxon>Viruses</taxon>
        <taxon>Pithoviruses</taxon>
    </lineage>
</organism>
<keyword evidence="2" id="KW-0812">Transmembrane</keyword>
<keyword evidence="1" id="KW-0175">Coiled coil</keyword>
<sequence length="76" mass="8975">MFGLVNIVLFILVFIVVLIIIYAFFVLSNLNKEIKHLEEENERREDYILELEVENEKTMDILRKMGDSIRSSSLVQ</sequence>
<accession>A0A481Z4P0</accession>
<evidence type="ECO:0000256" key="1">
    <source>
        <dbReference type="SAM" id="Coils"/>
    </source>
</evidence>
<keyword evidence="2" id="KW-0472">Membrane</keyword>
<name>A0A481Z4P0_9VIRU</name>
<feature type="transmembrane region" description="Helical" evidence="2">
    <location>
        <begin position="6"/>
        <end position="27"/>
    </location>
</feature>
<dbReference type="EMBL" id="MK500451">
    <property type="protein sequence ID" value="QBK89979.1"/>
    <property type="molecule type" value="Genomic_DNA"/>
</dbReference>
<protein>
    <submittedName>
        <fullName evidence="3">Uncharacterized protein</fullName>
    </submittedName>
</protein>
<reference evidence="3" key="1">
    <citation type="journal article" date="2019" name="MBio">
        <title>Virus Genomes from Deep Sea Sediments Expand the Ocean Megavirome and Support Independent Origins of Viral Gigantism.</title>
        <authorList>
            <person name="Backstrom D."/>
            <person name="Yutin N."/>
            <person name="Jorgensen S.L."/>
            <person name="Dharamshi J."/>
            <person name="Homa F."/>
            <person name="Zaremba-Niedwiedzka K."/>
            <person name="Spang A."/>
            <person name="Wolf Y.I."/>
            <person name="Koonin E.V."/>
            <person name="Ettema T.J."/>
        </authorList>
    </citation>
    <scope>NUCLEOTIDE SEQUENCE</scope>
</reference>
<evidence type="ECO:0000313" key="3">
    <source>
        <dbReference type="EMBL" id="QBK89979.1"/>
    </source>
</evidence>
<feature type="coiled-coil region" evidence="1">
    <location>
        <begin position="27"/>
        <end position="57"/>
    </location>
</feature>
<evidence type="ECO:0000256" key="2">
    <source>
        <dbReference type="SAM" id="Phobius"/>
    </source>
</evidence>
<proteinExistence type="predicted"/>
<keyword evidence="2" id="KW-1133">Transmembrane helix</keyword>
<gene>
    <name evidence="3" type="ORF">LCPAC101_02620</name>
</gene>